<accession>A0ABX3AYN7</accession>
<dbReference type="EMBL" id="AJYJ02000043">
    <property type="protein sequence ID" value="OEF19695.1"/>
    <property type="molecule type" value="Genomic_DNA"/>
</dbReference>
<protein>
    <submittedName>
        <fullName evidence="2">Uncharacterized protein</fullName>
    </submittedName>
</protein>
<keyword evidence="1" id="KW-0732">Signal</keyword>
<proteinExistence type="predicted"/>
<dbReference type="RefSeq" id="WP_017022791.1">
    <property type="nucleotide sequence ID" value="NZ_AJYJ02000043.1"/>
</dbReference>
<evidence type="ECO:0000256" key="1">
    <source>
        <dbReference type="SAM" id="SignalP"/>
    </source>
</evidence>
<gene>
    <name evidence="2" type="ORF">A1Q5_04505</name>
</gene>
<evidence type="ECO:0000313" key="3">
    <source>
        <dbReference type="Proteomes" id="UP000095059"/>
    </source>
</evidence>
<reference evidence="2 3" key="1">
    <citation type="journal article" date="2012" name="Science">
        <title>Ecological populations of bacteria act as socially cohesive units of antibiotic production and resistance.</title>
        <authorList>
            <person name="Cordero O.X."/>
            <person name="Wildschutte H."/>
            <person name="Kirkup B."/>
            <person name="Proehl S."/>
            <person name="Ngo L."/>
            <person name="Hussain F."/>
            <person name="Le Roux F."/>
            <person name="Mincer T."/>
            <person name="Polz M.F."/>
        </authorList>
    </citation>
    <scope>NUCLEOTIDE SEQUENCE [LARGE SCALE GENOMIC DNA]</scope>
    <source>
        <strain evidence="2 3">5S-186</strain>
    </source>
</reference>
<feature type="signal peptide" evidence="1">
    <location>
        <begin position="1"/>
        <end position="20"/>
    </location>
</feature>
<sequence>MIIRYIILVLVFFFSFNSYARQENDYNKNIDEIQNSLEKRSNIMVFERSGQGNDIPMPENNKDKPKRSYFYIISYDIYSNLNGKRTINAFVENDSGGGIRIKSEHIKAYLSSGLYVSPRSIKQNGTFSQGEKKRVTLDFGEIESSILGLTTRTY</sequence>
<name>A0ABX3AYN7_ALILO</name>
<comment type="caution">
    <text evidence="2">The sequence shown here is derived from an EMBL/GenBank/DDBJ whole genome shotgun (WGS) entry which is preliminary data.</text>
</comment>
<organism evidence="2 3">
    <name type="scientific">Aliivibrio logei 5S-186</name>
    <dbReference type="NCBI Taxonomy" id="626086"/>
    <lineage>
        <taxon>Bacteria</taxon>
        <taxon>Pseudomonadati</taxon>
        <taxon>Pseudomonadota</taxon>
        <taxon>Gammaproteobacteria</taxon>
        <taxon>Vibrionales</taxon>
        <taxon>Vibrionaceae</taxon>
        <taxon>Aliivibrio</taxon>
    </lineage>
</organism>
<feature type="chain" id="PRO_5047072784" evidence="1">
    <location>
        <begin position="21"/>
        <end position="154"/>
    </location>
</feature>
<keyword evidence="3" id="KW-1185">Reference proteome</keyword>
<evidence type="ECO:0000313" key="2">
    <source>
        <dbReference type="EMBL" id="OEF19695.1"/>
    </source>
</evidence>
<dbReference type="Proteomes" id="UP000095059">
    <property type="component" value="Unassembled WGS sequence"/>
</dbReference>